<dbReference type="OrthoDB" id="252464at2"/>
<dbReference type="PANTHER" id="PTHR43798:SF33">
    <property type="entry name" value="HYDROLASE, PUTATIVE (AFU_ORTHOLOGUE AFUA_2G14860)-RELATED"/>
    <property type="match status" value="1"/>
</dbReference>
<reference evidence="2 3" key="1">
    <citation type="submission" date="2017-11" db="EMBL/GenBank/DDBJ databases">
        <title>Comparitive Functional Genomics of Dry Heat Resistant strains isolated from the Viking Spacecraft.</title>
        <authorList>
            <person name="Seuylemezian A."/>
            <person name="Cooper K."/>
            <person name="Vaishampayan P."/>
        </authorList>
    </citation>
    <scope>NUCLEOTIDE SEQUENCE [LARGE SCALE GENOMIC DNA]</scope>
    <source>
        <strain evidence="2 3">V32-6</strain>
    </source>
</reference>
<dbReference type="Proteomes" id="UP000234950">
    <property type="component" value="Unassembled WGS sequence"/>
</dbReference>
<evidence type="ECO:0000259" key="1">
    <source>
        <dbReference type="Pfam" id="PF00561"/>
    </source>
</evidence>
<keyword evidence="3" id="KW-1185">Reference proteome</keyword>
<dbReference type="InterPro" id="IPR000073">
    <property type="entry name" value="AB_hydrolase_1"/>
</dbReference>
<dbReference type="GO" id="GO:0016787">
    <property type="term" value="F:hydrolase activity"/>
    <property type="evidence" value="ECO:0007669"/>
    <property type="project" value="UniProtKB-KW"/>
</dbReference>
<gene>
    <name evidence="2" type="ORF">CVD27_26730</name>
</gene>
<proteinExistence type="predicted"/>
<dbReference type="SUPFAM" id="SSF53474">
    <property type="entry name" value="alpha/beta-Hydrolases"/>
    <property type="match status" value="1"/>
</dbReference>
<dbReference type="InterPro" id="IPR050266">
    <property type="entry name" value="AB_hydrolase_sf"/>
</dbReference>
<accession>A0A2N5H6M3</accession>
<dbReference type="Pfam" id="PF00561">
    <property type="entry name" value="Abhydrolase_1"/>
    <property type="match status" value="1"/>
</dbReference>
<dbReference type="GO" id="GO:0016020">
    <property type="term" value="C:membrane"/>
    <property type="evidence" value="ECO:0007669"/>
    <property type="project" value="TreeGrafter"/>
</dbReference>
<dbReference type="AlphaFoldDB" id="A0A2N5H6M3"/>
<keyword evidence="2" id="KW-0378">Hydrolase</keyword>
<sequence length="303" mass="34447">MGERVRKVVNITMKEVHLPNGETLAYREREGGDQKVLLIHGNMTSSKHWDLVYENLDAKYKLYAVDLRGFGLSTYNNPVMSIKDFSDDVKLFVDAIGLKGFAIVGWSTGGAVSMQFVADYPGYCNKLILLASESTRGYPFEGKLNENDVPRRFITHDEIKKDVTKTIPVQMAYDTNNTELLRLIWNAVIYTHHQPSPELYEEYLQDMRTQRNLAEVHHSNNIFNISRHHNGLVDGNGKVDDIHVPVLVLRGERDYVVTAEMTKELVEDLGEKAKFIELKNCGHSPLVDDLHQLLSAITQFLGE</sequence>
<dbReference type="InterPro" id="IPR029058">
    <property type="entry name" value="AB_hydrolase_fold"/>
</dbReference>
<comment type="caution">
    <text evidence="2">The sequence shown here is derived from an EMBL/GenBank/DDBJ whole genome shotgun (WGS) entry which is preliminary data.</text>
</comment>
<dbReference type="EMBL" id="PGVE01000104">
    <property type="protein sequence ID" value="PLS01156.1"/>
    <property type="molecule type" value="Genomic_DNA"/>
</dbReference>
<dbReference type="Gene3D" id="3.40.50.1820">
    <property type="entry name" value="alpha/beta hydrolase"/>
    <property type="match status" value="1"/>
</dbReference>
<feature type="domain" description="AB hydrolase-1" evidence="1">
    <location>
        <begin position="36"/>
        <end position="288"/>
    </location>
</feature>
<organism evidence="2 3">
    <name type="scientific">Neobacillus cucumis</name>
    <dbReference type="NCBI Taxonomy" id="1740721"/>
    <lineage>
        <taxon>Bacteria</taxon>
        <taxon>Bacillati</taxon>
        <taxon>Bacillota</taxon>
        <taxon>Bacilli</taxon>
        <taxon>Bacillales</taxon>
        <taxon>Bacillaceae</taxon>
        <taxon>Neobacillus</taxon>
    </lineage>
</organism>
<evidence type="ECO:0000313" key="3">
    <source>
        <dbReference type="Proteomes" id="UP000234950"/>
    </source>
</evidence>
<dbReference type="PANTHER" id="PTHR43798">
    <property type="entry name" value="MONOACYLGLYCEROL LIPASE"/>
    <property type="match status" value="1"/>
</dbReference>
<protein>
    <submittedName>
        <fullName evidence="2">Alpha/beta hydrolase</fullName>
    </submittedName>
</protein>
<dbReference type="PRINTS" id="PR00111">
    <property type="entry name" value="ABHYDROLASE"/>
</dbReference>
<name>A0A2N5H6M3_9BACI</name>
<evidence type="ECO:0000313" key="2">
    <source>
        <dbReference type="EMBL" id="PLS01156.1"/>
    </source>
</evidence>